<dbReference type="RefSeq" id="WP_148909437.1">
    <property type="nucleotide sequence ID" value="NZ_VNHX01000018.1"/>
</dbReference>
<accession>A0A5S5D710</accession>
<name>A0A5S5D710_9SPHI</name>
<organism evidence="1 2">
    <name type="scientific">Sphingobacterium allocomposti</name>
    <dbReference type="NCBI Taxonomy" id="415956"/>
    <lineage>
        <taxon>Bacteria</taxon>
        <taxon>Pseudomonadati</taxon>
        <taxon>Bacteroidota</taxon>
        <taxon>Sphingobacteriia</taxon>
        <taxon>Sphingobacteriales</taxon>
        <taxon>Sphingobacteriaceae</taxon>
        <taxon>Sphingobacterium</taxon>
    </lineage>
</organism>
<dbReference type="AlphaFoldDB" id="A0A5S5D710"/>
<reference evidence="1 2" key="1">
    <citation type="submission" date="2019-07" db="EMBL/GenBank/DDBJ databases">
        <title>Genomic Encyclopedia of Archaeal and Bacterial Type Strains, Phase II (KMG-II): from individual species to whole genera.</title>
        <authorList>
            <person name="Goeker M."/>
        </authorList>
    </citation>
    <scope>NUCLEOTIDE SEQUENCE [LARGE SCALE GENOMIC DNA]</scope>
    <source>
        <strain evidence="1 2">DSM 18850</strain>
    </source>
</reference>
<dbReference type="OrthoDB" id="5347149at2"/>
<evidence type="ECO:0000313" key="2">
    <source>
        <dbReference type="Proteomes" id="UP000325105"/>
    </source>
</evidence>
<gene>
    <name evidence="1" type="ORF">BC792_11826</name>
</gene>
<proteinExistence type="predicted"/>
<evidence type="ECO:0000313" key="1">
    <source>
        <dbReference type="EMBL" id="TYP91780.1"/>
    </source>
</evidence>
<keyword evidence="2" id="KW-1185">Reference proteome</keyword>
<sequence>MKNLGLALCCLILACVSCTSSNKKTEEKKDSTENTQIPSAETQQITETITRFTRAYISQDNQKANALIHPDLGLYVIYRPGAADTYERVDSIDFQKPLPTHFPYTTFENEYVLRFDKLPVYDCGGEKWDKLGFFCDTTEQAIQLTRIAEFRQEFGEVGDDELKTITEIEKDSFRVILTKNENLIFHVKKYNGAWYVTVLDRAYGWCDA</sequence>
<dbReference type="EMBL" id="VNHX01000018">
    <property type="protein sequence ID" value="TYP91780.1"/>
    <property type="molecule type" value="Genomic_DNA"/>
</dbReference>
<dbReference type="PROSITE" id="PS51257">
    <property type="entry name" value="PROKAR_LIPOPROTEIN"/>
    <property type="match status" value="1"/>
</dbReference>
<dbReference type="Proteomes" id="UP000325105">
    <property type="component" value="Unassembled WGS sequence"/>
</dbReference>
<protein>
    <submittedName>
        <fullName evidence="1">Uncharacterized protein</fullName>
    </submittedName>
</protein>
<comment type="caution">
    <text evidence="1">The sequence shown here is derived from an EMBL/GenBank/DDBJ whole genome shotgun (WGS) entry which is preliminary data.</text>
</comment>